<proteinExistence type="predicted"/>
<reference evidence="2 3" key="1">
    <citation type="submission" date="2024-02" db="EMBL/GenBank/DDBJ databases">
        <title>A draft genome for the cacao thread blight pathogen Marasmius crinis-equi.</title>
        <authorList>
            <person name="Cohen S.P."/>
            <person name="Baruah I.K."/>
            <person name="Amoako-Attah I."/>
            <person name="Bukari Y."/>
            <person name="Meinhardt L.W."/>
            <person name="Bailey B.A."/>
        </authorList>
    </citation>
    <scope>NUCLEOTIDE SEQUENCE [LARGE SCALE GENOMIC DNA]</scope>
    <source>
        <strain evidence="2 3">GH-76</strain>
    </source>
</reference>
<sequence length="424" mass="47506">MQEKSQFICQEYRDSFLSVHQDILLNWPTLGTSLEDLCFRDGQKVSDTSNMYLARAIWNSRLLEVLMILSKSSEERQQIMNSRESPRTSFYNLQPLVCNYSKWTHRNNSCTLKPGLGDLGKWTEVIPELMDAYGRLDQSTGAEPPTKKPGDEHHRVALLIWQIQYLENISKESHLKNVLENLSSVVLYISLFKAGQTDLPSTAQELRQLLTTLSGDQVGRFDADIREISKNPASRIRGCTYVALGASPLILQGKGGIGNTGIKRANLIQYWLHFGNPYPQIITQIELSLWTCIKKVVDGEMGISRALKEFLDETSSTLKTHEISEEDRQFFQKGFGEPPTENKVQPILASWIVKLPSIRGNKAGAPSTFQPKDLRNPNVPKDLLAVQGHNGAKKQPPPLLMGIGSHGQNVNVDMAGEKAPEKLP</sequence>
<evidence type="ECO:0000256" key="1">
    <source>
        <dbReference type="SAM" id="MobiDB-lite"/>
    </source>
</evidence>
<dbReference type="Proteomes" id="UP001465976">
    <property type="component" value="Unassembled WGS sequence"/>
</dbReference>
<evidence type="ECO:0000313" key="2">
    <source>
        <dbReference type="EMBL" id="KAL0569844.1"/>
    </source>
</evidence>
<feature type="region of interest" description="Disordered" evidence="1">
    <location>
        <begin position="390"/>
        <end position="424"/>
    </location>
</feature>
<protein>
    <submittedName>
        <fullName evidence="2">Uncharacterized protein</fullName>
    </submittedName>
</protein>
<dbReference type="EMBL" id="JBAHYK010001040">
    <property type="protein sequence ID" value="KAL0569844.1"/>
    <property type="molecule type" value="Genomic_DNA"/>
</dbReference>
<organism evidence="2 3">
    <name type="scientific">Marasmius crinis-equi</name>
    <dbReference type="NCBI Taxonomy" id="585013"/>
    <lineage>
        <taxon>Eukaryota</taxon>
        <taxon>Fungi</taxon>
        <taxon>Dikarya</taxon>
        <taxon>Basidiomycota</taxon>
        <taxon>Agaricomycotina</taxon>
        <taxon>Agaricomycetes</taxon>
        <taxon>Agaricomycetidae</taxon>
        <taxon>Agaricales</taxon>
        <taxon>Marasmiineae</taxon>
        <taxon>Marasmiaceae</taxon>
        <taxon>Marasmius</taxon>
    </lineage>
</organism>
<keyword evidence="3" id="KW-1185">Reference proteome</keyword>
<accession>A0ABR3F3N2</accession>
<feature type="compositionally biased region" description="Basic and acidic residues" evidence="1">
    <location>
        <begin position="415"/>
        <end position="424"/>
    </location>
</feature>
<evidence type="ECO:0000313" key="3">
    <source>
        <dbReference type="Proteomes" id="UP001465976"/>
    </source>
</evidence>
<comment type="caution">
    <text evidence="2">The sequence shown here is derived from an EMBL/GenBank/DDBJ whole genome shotgun (WGS) entry which is preliminary data.</text>
</comment>
<name>A0ABR3F3N2_9AGAR</name>
<gene>
    <name evidence="2" type="ORF">V5O48_012110</name>
</gene>